<dbReference type="SUPFAM" id="SSF47336">
    <property type="entry name" value="ACP-like"/>
    <property type="match status" value="1"/>
</dbReference>
<organism evidence="5 6">
    <name type="scientific">Myxococcus fulvus</name>
    <dbReference type="NCBI Taxonomy" id="33"/>
    <lineage>
        <taxon>Bacteria</taxon>
        <taxon>Pseudomonadati</taxon>
        <taxon>Myxococcota</taxon>
        <taxon>Myxococcia</taxon>
        <taxon>Myxococcales</taxon>
        <taxon>Cystobacterineae</taxon>
        <taxon>Myxococcaceae</taxon>
        <taxon>Myxococcus</taxon>
    </lineage>
</organism>
<dbReference type="InterPro" id="IPR023213">
    <property type="entry name" value="CAT-like_dom_sf"/>
</dbReference>
<evidence type="ECO:0000256" key="2">
    <source>
        <dbReference type="ARBA" id="ARBA00022450"/>
    </source>
</evidence>
<evidence type="ECO:0000313" key="6">
    <source>
        <dbReference type="Proteomes" id="UP000183760"/>
    </source>
</evidence>
<reference evidence="5 6" key="1">
    <citation type="submission" date="2016-10" db="EMBL/GenBank/DDBJ databases">
        <authorList>
            <person name="Varghese N."/>
            <person name="Submissions S."/>
        </authorList>
    </citation>
    <scope>NUCLEOTIDE SEQUENCE [LARGE SCALE GENOMIC DNA]</scope>
    <source>
        <strain evidence="5 6">DSM 16525</strain>
    </source>
</reference>
<feature type="non-terminal residue" evidence="5">
    <location>
        <position position="988"/>
    </location>
</feature>
<protein>
    <submittedName>
        <fullName evidence="5">Non-ribosomal peptide synthetase component F</fullName>
    </submittedName>
</protein>
<evidence type="ECO:0000313" key="5">
    <source>
        <dbReference type="EMBL" id="SEU42919.1"/>
    </source>
</evidence>
<dbReference type="SUPFAM" id="SSF56801">
    <property type="entry name" value="Acetyl-CoA synthetase-like"/>
    <property type="match status" value="2"/>
</dbReference>
<dbReference type="InterPro" id="IPR025110">
    <property type="entry name" value="AMP-bd_C"/>
</dbReference>
<evidence type="ECO:0000256" key="3">
    <source>
        <dbReference type="ARBA" id="ARBA00022553"/>
    </source>
</evidence>
<dbReference type="InterPro" id="IPR009081">
    <property type="entry name" value="PP-bd_ACP"/>
</dbReference>
<dbReference type="InterPro" id="IPR020806">
    <property type="entry name" value="PKS_PP-bd"/>
</dbReference>
<dbReference type="InterPro" id="IPR001242">
    <property type="entry name" value="Condensation_dom"/>
</dbReference>
<dbReference type="PROSITE" id="PS00455">
    <property type="entry name" value="AMP_BINDING"/>
    <property type="match status" value="1"/>
</dbReference>
<dbReference type="Gene3D" id="1.10.1200.10">
    <property type="entry name" value="ACP-like"/>
    <property type="match status" value="1"/>
</dbReference>
<comment type="caution">
    <text evidence="5">The sequence shown here is derived from an EMBL/GenBank/DDBJ whole genome shotgun (WGS) entry which is preliminary data.</text>
</comment>
<dbReference type="InterPro" id="IPR045851">
    <property type="entry name" value="AMP-bd_C_sf"/>
</dbReference>
<dbReference type="EMBL" id="FOIB01000029">
    <property type="protein sequence ID" value="SEU42919.1"/>
    <property type="molecule type" value="Genomic_DNA"/>
</dbReference>
<dbReference type="SUPFAM" id="SSF52777">
    <property type="entry name" value="CoA-dependent acyltransferases"/>
    <property type="match status" value="2"/>
</dbReference>
<dbReference type="InterPro" id="IPR020845">
    <property type="entry name" value="AMP-binding_CS"/>
</dbReference>
<evidence type="ECO:0000256" key="1">
    <source>
        <dbReference type="ARBA" id="ARBA00001957"/>
    </source>
</evidence>
<feature type="non-terminal residue" evidence="5">
    <location>
        <position position="1"/>
    </location>
</feature>
<dbReference type="PANTHER" id="PTHR45527:SF1">
    <property type="entry name" value="FATTY ACID SYNTHASE"/>
    <property type="match status" value="1"/>
</dbReference>
<keyword evidence="3" id="KW-0597">Phosphoprotein</keyword>
<dbReference type="PANTHER" id="PTHR45527">
    <property type="entry name" value="NONRIBOSOMAL PEPTIDE SYNTHETASE"/>
    <property type="match status" value="1"/>
</dbReference>
<dbReference type="CDD" id="cd19531">
    <property type="entry name" value="LCL_NRPS-like"/>
    <property type="match status" value="1"/>
</dbReference>
<dbReference type="PROSITE" id="PS50075">
    <property type="entry name" value="CARRIER"/>
    <property type="match status" value="1"/>
</dbReference>
<keyword evidence="2" id="KW-0596">Phosphopantetheine</keyword>
<name>A0ABY1CY31_MYXFU</name>
<dbReference type="Gene3D" id="3.40.50.980">
    <property type="match status" value="2"/>
</dbReference>
<comment type="cofactor">
    <cofactor evidence="1">
        <name>pantetheine 4'-phosphate</name>
        <dbReference type="ChEBI" id="CHEBI:47942"/>
    </cofactor>
</comment>
<dbReference type="Gene3D" id="2.30.38.10">
    <property type="entry name" value="Luciferase, Domain 3"/>
    <property type="match status" value="1"/>
</dbReference>
<evidence type="ECO:0000259" key="4">
    <source>
        <dbReference type="PROSITE" id="PS50075"/>
    </source>
</evidence>
<dbReference type="Pfam" id="PF00550">
    <property type="entry name" value="PP-binding"/>
    <property type="match status" value="1"/>
</dbReference>
<dbReference type="Gene3D" id="3.30.559.10">
    <property type="entry name" value="Chloramphenicol acetyltransferase-like domain"/>
    <property type="match status" value="1"/>
</dbReference>
<dbReference type="Pfam" id="PF00668">
    <property type="entry name" value="Condensation"/>
    <property type="match status" value="1"/>
</dbReference>
<dbReference type="InterPro" id="IPR036736">
    <property type="entry name" value="ACP-like_sf"/>
</dbReference>
<dbReference type="InterPro" id="IPR006162">
    <property type="entry name" value="Ppantetheine_attach_site"/>
</dbReference>
<dbReference type="InterPro" id="IPR000873">
    <property type="entry name" value="AMP-dep_synth/lig_dom"/>
</dbReference>
<dbReference type="Pfam" id="PF13193">
    <property type="entry name" value="AMP-binding_C"/>
    <property type="match status" value="1"/>
</dbReference>
<dbReference type="Gene3D" id="3.30.300.30">
    <property type="match status" value="1"/>
</dbReference>
<accession>A0ABY1CY31</accession>
<dbReference type="SMART" id="SM00823">
    <property type="entry name" value="PKS_PP"/>
    <property type="match status" value="1"/>
</dbReference>
<dbReference type="Proteomes" id="UP000183760">
    <property type="component" value="Unassembled WGS sequence"/>
</dbReference>
<keyword evidence="6" id="KW-1185">Reference proteome</keyword>
<gene>
    <name evidence="5" type="ORF">SAMN05443572_1291</name>
</gene>
<proteinExistence type="predicted"/>
<sequence length="988" mass="107543">QGQPSPVGVPGELFIGGVQVGLGYWRSPHLTAERFIPDAFSDSPGARLYRTGDLARWLPDGTLEYLGRSDFQVKLRGFRIELGEVENALRSIPSVSDAVVTVRDEARLVAYLVSTSQDASALRDALSQRLPEYMVPSAFVFLDALPLSPSGKVDRKALPAPDFVPVTREFVAPRTPTEQLLASLFASVLRVEQVGATDHFFELGGHSLLGTRLVAQLRSATGVTLPLRDLFEAPTVELLAKRLVALSQGESDGAAKLAPVARTGVIPLSFAQQRLWFLDQLQPGTASYNLPAALRLEGSLDVEALRQSLRALVQRHEVLRTHFIVRDSQPIQVIRPEAEVELPVVELGGLDGQPREAEARRLMREEALRPFDLARGPLVRASLLRLDARQHLLLVTVHHIISDGWSTEIMVRELGAFYRQFSGGEAAQLAALPIQYADFSVWQRQWLDGERLRGELDWWREQLTGAPAALELPTDRPRPAAQTEHGAVLPIELSGSLSNAVKALAQREGATPFMVLLAAWQLVLSRYSGQNDVSVGSPIANRNRAETEGLVGFFVNTLVLRSSIDTQRTFRELLGQVRLSTLAAYEHQDVPFEKLVEELQPQRDLSRSPLFQVTLTLQNTPSATLTLPGITLTQLPPELETSKFDISLLLEEGSGGFAGVFNYNTDLFDAATIEGLSRHFSVLLTEAVSTPDTQLARLPLLTSAEKQQVLSTWNETARAYPRSASVHALFEQQVTRSPDAVAVVSGDEAVTYSQLDARSNQLAHHLRALGVLPGSRVAVRLDRSADLIVSLLAILKAGASYVPLDKAWPSERLSFVLRESAAGVLVSHSDVADDLPAFGAVLLLVDEEASRIARRPTTALASEVTGDDLAYVMFTSGSTGEPKGVCVPHRGVTRLVSSSFIHFGASEVWLHAAPVAFDASTLEIWGALLHGSKLVLAPPHSLSLEELGAVLVREKVSSLWLTAALFEQMVAHQPVALSGVRQLLAGGD</sequence>
<dbReference type="Gene3D" id="3.30.559.30">
    <property type="entry name" value="Nonribosomal peptide synthetase, condensation domain"/>
    <property type="match status" value="1"/>
</dbReference>
<dbReference type="Pfam" id="PF00501">
    <property type="entry name" value="AMP-binding"/>
    <property type="match status" value="1"/>
</dbReference>
<dbReference type="PROSITE" id="PS00012">
    <property type="entry name" value="PHOSPHOPANTETHEINE"/>
    <property type="match status" value="1"/>
</dbReference>
<feature type="domain" description="Carrier" evidence="4">
    <location>
        <begin position="172"/>
        <end position="247"/>
    </location>
</feature>